<name>A0A1E7FIB0_9STRA</name>
<feature type="domain" description="DNA2/NAM7 helicase-like C-terminal" evidence="1">
    <location>
        <begin position="2"/>
        <end position="82"/>
    </location>
</feature>
<evidence type="ECO:0000259" key="1">
    <source>
        <dbReference type="Pfam" id="PF13087"/>
    </source>
</evidence>
<accession>A0A1E7FIB0</accession>
<dbReference type="SUPFAM" id="SSF52540">
    <property type="entry name" value="P-loop containing nucleoside triphosphate hydrolases"/>
    <property type="match status" value="1"/>
</dbReference>
<dbReference type="CDD" id="cd18808">
    <property type="entry name" value="SF1_C_Upf1"/>
    <property type="match status" value="1"/>
</dbReference>
<dbReference type="EMBL" id="KV784357">
    <property type="protein sequence ID" value="OEU17912.1"/>
    <property type="molecule type" value="Genomic_DNA"/>
</dbReference>
<dbReference type="InterPro" id="IPR047187">
    <property type="entry name" value="SF1_C_Upf1"/>
</dbReference>
<proteinExistence type="predicted"/>
<gene>
    <name evidence="2" type="ORF">FRACYDRAFT_164706</name>
</gene>
<dbReference type="AlphaFoldDB" id="A0A1E7FIB0"/>
<protein>
    <recommendedName>
        <fullName evidence="1">DNA2/NAM7 helicase-like C-terminal domain-containing protein</fullName>
    </recommendedName>
</protein>
<evidence type="ECO:0000313" key="3">
    <source>
        <dbReference type="Proteomes" id="UP000095751"/>
    </source>
</evidence>
<evidence type="ECO:0000313" key="2">
    <source>
        <dbReference type="EMBL" id="OEU17912.1"/>
    </source>
</evidence>
<dbReference type="PANTHER" id="PTHR10887">
    <property type="entry name" value="DNA2/NAM7 HELICASE FAMILY"/>
    <property type="match status" value="1"/>
</dbReference>
<dbReference type="Pfam" id="PF13087">
    <property type="entry name" value="AAA_12"/>
    <property type="match status" value="1"/>
</dbReference>
<keyword evidence="3" id="KW-1185">Reference proteome</keyword>
<feature type="non-terminal residue" evidence="2">
    <location>
        <position position="82"/>
    </location>
</feature>
<dbReference type="KEGG" id="fcy:FRACYDRAFT_164706"/>
<feature type="non-terminal residue" evidence="2">
    <location>
        <position position="1"/>
    </location>
</feature>
<organism evidence="2 3">
    <name type="scientific">Fragilariopsis cylindrus CCMP1102</name>
    <dbReference type="NCBI Taxonomy" id="635003"/>
    <lineage>
        <taxon>Eukaryota</taxon>
        <taxon>Sar</taxon>
        <taxon>Stramenopiles</taxon>
        <taxon>Ochrophyta</taxon>
        <taxon>Bacillariophyta</taxon>
        <taxon>Bacillariophyceae</taxon>
        <taxon>Bacillariophycidae</taxon>
        <taxon>Bacillariales</taxon>
        <taxon>Bacillariaceae</taxon>
        <taxon>Fragilariopsis</taxon>
    </lineage>
</organism>
<dbReference type="InParanoid" id="A0A1E7FIB0"/>
<sequence length="82" mass="9037">SDKIRIITFYSAQVATLKQMLHKEGGMSNVLVATVDSSQGCEADIVILSFVRTSNNAGFLKDNRRMNVALTRAKYKLICLGN</sequence>
<dbReference type="Proteomes" id="UP000095751">
    <property type="component" value="Unassembled WGS sequence"/>
</dbReference>
<dbReference type="Gene3D" id="3.40.50.300">
    <property type="entry name" value="P-loop containing nucleotide triphosphate hydrolases"/>
    <property type="match status" value="1"/>
</dbReference>
<dbReference type="OrthoDB" id="201314at2759"/>
<dbReference type="InterPro" id="IPR045055">
    <property type="entry name" value="DNA2/NAM7-like"/>
</dbReference>
<reference evidence="2 3" key="1">
    <citation type="submission" date="2016-09" db="EMBL/GenBank/DDBJ databases">
        <title>Extensive genetic diversity and differential bi-allelic expression allows diatom success in the polar Southern Ocean.</title>
        <authorList>
            <consortium name="DOE Joint Genome Institute"/>
            <person name="Mock T."/>
            <person name="Otillar R.P."/>
            <person name="Strauss J."/>
            <person name="Dupont C."/>
            <person name="Frickenhaus S."/>
            <person name="Maumus F."/>
            <person name="Mcmullan M."/>
            <person name="Sanges R."/>
            <person name="Schmutz J."/>
            <person name="Toseland A."/>
            <person name="Valas R."/>
            <person name="Veluchamy A."/>
            <person name="Ward B.J."/>
            <person name="Allen A."/>
            <person name="Barry K."/>
            <person name="Falciatore A."/>
            <person name="Ferrante M."/>
            <person name="Fortunato A.E."/>
            <person name="Gloeckner G."/>
            <person name="Gruber A."/>
            <person name="Hipkin R."/>
            <person name="Janech M."/>
            <person name="Kroth P."/>
            <person name="Leese F."/>
            <person name="Lindquist E."/>
            <person name="Lyon B.R."/>
            <person name="Martin J."/>
            <person name="Mayer C."/>
            <person name="Parker M."/>
            <person name="Quesneville H."/>
            <person name="Raymond J."/>
            <person name="Uhlig C."/>
            <person name="Valentin K.U."/>
            <person name="Worden A.Z."/>
            <person name="Armbrust E.V."/>
            <person name="Bowler C."/>
            <person name="Green B."/>
            <person name="Moulton V."/>
            <person name="Van Oosterhout C."/>
            <person name="Grigoriev I."/>
        </authorList>
    </citation>
    <scope>NUCLEOTIDE SEQUENCE [LARGE SCALE GENOMIC DNA]</scope>
    <source>
        <strain evidence="2 3">CCMP1102</strain>
    </source>
</reference>
<dbReference type="PANTHER" id="PTHR10887:SF495">
    <property type="entry name" value="HELICASE SENATAXIN ISOFORM X1-RELATED"/>
    <property type="match status" value="1"/>
</dbReference>
<dbReference type="InterPro" id="IPR041679">
    <property type="entry name" value="DNA2/NAM7-like_C"/>
</dbReference>
<dbReference type="InterPro" id="IPR027417">
    <property type="entry name" value="P-loop_NTPase"/>
</dbReference>